<feature type="domain" description="IclR-ED" evidence="3">
    <location>
        <begin position="172"/>
        <end position="392"/>
    </location>
</feature>
<dbReference type="InterPro" id="IPR002563">
    <property type="entry name" value="Flavin_Rdtase-like_dom"/>
</dbReference>
<dbReference type="SUPFAM" id="SSF55781">
    <property type="entry name" value="GAF domain-like"/>
    <property type="match status" value="1"/>
</dbReference>
<dbReference type="SUPFAM" id="SSF50475">
    <property type="entry name" value="FMN-binding split barrel"/>
    <property type="match status" value="1"/>
</dbReference>
<reference evidence="4 5" key="1">
    <citation type="submission" date="2018-04" db="EMBL/GenBank/DDBJ databases">
        <title>Genome of Nocardioides gansuensis WSJ-1.</title>
        <authorList>
            <person name="Wu S."/>
            <person name="Wang G."/>
        </authorList>
    </citation>
    <scope>NUCLEOTIDE SEQUENCE [LARGE SCALE GENOMIC DNA]</scope>
    <source>
        <strain evidence="4 5">WSJ-1</strain>
    </source>
</reference>
<evidence type="ECO:0000256" key="2">
    <source>
        <dbReference type="ARBA" id="ARBA00023002"/>
    </source>
</evidence>
<dbReference type="SMART" id="SM00903">
    <property type="entry name" value="Flavin_Reduct"/>
    <property type="match status" value="1"/>
</dbReference>
<comment type="caution">
    <text evidence="4">The sequence shown here is derived from an EMBL/GenBank/DDBJ whole genome shotgun (WGS) entry which is preliminary data.</text>
</comment>
<dbReference type="Proteomes" id="UP000246018">
    <property type="component" value="Unassembled WGS sequence"/>
</dbReference>
<dbReference type="Gene3D" id="3.30.450.40">
    <property type="match status" value="2"/>
</dbReference>
<accession>A0A2T8FD33</accession>
<evidence type="ECO:0000256" key="1">
    <source>
        <dbReference type="ARBA" id="ARBA00008898"/>
    </source>
</evidence>
<dbReference type="EMBL" id="QDGZ01000002">
    <property type="protein sequence ID" value="PVG83613.1"/>
    <property type="molecule type" value="Genomic_DNA"/>
</dbReference>
<keyword evidence="2" id="KW-0560">Oxidoreductase</keyword>
<dbReference type="RefSeq" id="WP_116571087.1">
    <property type="nucleotide sequence ID" value="NZ_QDGZ01000002.1"/>
</dbReference>
<dbReference type="GO" id="GO:0042602">
    <property type="term" value="F:riboflavin reductase (NADPH) activity"/>
    <property type="evidence" value="ECO:0007669"/>
    <property type="project" value="TreeGrafter"/>
</dbReference>
<dbReference type="AlphaFoldDB" id="A0A2T8FD33"/>
<gene>
    <name evidence="4" type="ORF">DDE18_04590</name>
</gene>
<organism evidence="4 5">
    <name type="scientific">Nocardioides gansuensis</name>
    <dbReference type="NCBI Taxonomy" id="2138300"/>
    <lineage>
        <taxon>Bacteria</taxon>
        <taxon>Bacillati</taxon>
        <taxon>Actinomycetota</taxon>
        <taxon>Actinomycetes</taxon>
        <taxon>Propionibacteriales</taxon>
        <taxon>Nocardioidaceae</taxon>
        <taxon>Nocardioides</taxon>
    </lineage>
</organism>
<sequence>MTQHNSPGASAQNFTPADFRRVLGQYPTGVVVVSATQPDGPPIAMTIGSFTSVSLDPPLVAFYPDKTSTSWPRIEQRGAFCVSVLGADQESLCRNFAMKSDDKFRHVSWRLSGTGSPIINGAVAWIDCRIESVQEAGDHYLVLARVEDLAIDSGSLPLLFFRGGYGRFTPLSLATGDLTMMSHLRGIDQIRDEMTSLAEKLRVEVLAGARIADEFVLLAGAAPERAGAELSRVGRRMPFVAPLGAPIAAWTPDLQESGWFGGSAPHDSIVAEEWLETLDHIRTEGYFVGFGDSAYAGVEQSLQRVDGTMLPPDAELHDAVAHLRQSAWAPSDVDATAEYEVRSMSAPVFTRDGTVLQFSLYGFPATITGAVLRRTGAELVEAASRATARLGGRMPSTAGPAAEAR</sequence>
<evidence type="ECO:0000313" key="4">
    <source>
        <dbReference type="EMBL" id="PVG83613.1"/>
    </source>
</evidence>
<dbReference type="InterPro" id="IPR050268">
    <property type="entry name" value="NADH-dep_flavin_reductase"/>
</dbReference>
<protein>
    <submittedName>
        <fullName evidence="4">Flavin reductase</fullName>
    </submittedName>
</protein>
<keyword evidence="5" id="KW-1185">Reference proteome</keyword>
<comment type="similarity">
    <text evidence="1">Belongs to the non-flavoprotein flavin reductase family.</text>
</comment>
<dbReference type="GO" id="GO:0010181">
    <property type="term" value="F:FMN binding"/>
    <property type="evidence" value="ECO:0007669"/>
    <property type="project" value="InterPro"/>
</dbReference>
<dbReference type="PANTHER" id="PTHR30466">
    <property type="entry name" value="FLAVIN REDUCTASE"/>
    <property type="match status" value="1"/>
</dbReference>
<dbReference type="InterPro" id="IPR014757">
    <property type="entry name" value="Tscrpt_reg_IclR_C"/>
</dbReference>
<dbReference type="Gene3D" id="2.30.110.10">
    <property type="entry name" value="Electron Transport, Fmn-binding Protein, Chain A"/>
    <property type="match status" value="1"/>
</dbReference>
<proteinExistence type="inferred from homology"/>
<dbReference type="Pfam" id="PF01613">
    <property type="entry name" value="Flavin_Reduct"/>
    <property type="match status" value="1"/>
</dbReference>
<dbReference type="PANTHER" id="PTHR30466:SF11">
    <property type="entry name" value="FLAVIN-DEPENDENT MONOOXYGENASE, REDUCTASE SUBUNIT HSAB"/>
    <property type="match status" value="1"/>
</dbReference>
<dbReference type="PROSITE" id="PS51078">
    <property type="entry name" value="ICLR_ED"/>
    <property type="match status" value="1"/>
</dbReference>
<dbReference type="InterPro" id="IPR029016">
    <property type="entry name" value="GAF-like_dom_sf"/>
</dbReference>
<dbReference type="InterPro" id="IPR012349">
    <property type="entry name" value="Split_barrel_FMN-bd"/>
</dbReference>
<dbReference type="OrthoDB" id="9792858at2"/>
<evidence type="ECO:0000313" key="5">
    <source>
        <dbReference type="Proteomes" id="UP000246018"/>
    </source>
</evidence>
<name>A0A2T8FD33_9ACTN</name>
<evidence type="ECO:0000259" key="3">
    <source>
        <dbReference type="PROSITE" id="PS51078"/>
    </source>
</evidence>